<dbReference type="GO" id="GO:0005737">
    <property type="term" value="C:cytoplasm"/>
    <property type="evidence" value="ECO:0007669"/>
    <property type="project" value="UniProtKB-SubCell"/>
</dbReference>
<evidence type="ECO:0000256" key="3">
    <source>
        <dbReference type="ARBA" id="ARBA00006442"/>
    </source>
</evidence>
<reference evidence="11" key="1">
    <citation type="submission" date="2024-06" db="EMBL/GenBank/DDBJ databases">
        <authorList>
            <person name="Coelho C."/>
            <person name="Bento M."/>
            <person name="Garcia E."/>
            <person name="Camelo A."/>
            <person name="Brandao I."/>
            <person name="Espirito Santo C."/>
            <person name="Trovao J."/>
            <person name="Verissimo A."/>
            <person name="Costa J."/>
            <person name="Tiago I."/>
        </authorList>
    </citation>
    <scope>NUCLEOTIDE SEQUENCE</scope>
    <source>
        <strain evidence="11">KWT182</strain>
    </source>
</reference>
<keyword evidence="6" id="KW-0274">FAD</keyword>
<evidence type="ECO:0000256" key="7">
    <source>
        <dbReference type="ARBA" id="ARBA00023002"/>
    </source>
</evidence>
<keyword evidence="5" id="KW-0285">Flavoprotein</keyword>
<dbReference type="InterPro" id="IPR023753">
    <property type="entry name" value="FAD/NAD-binding_dom"/>
</dbReference>
<name>A0AAU7Q8E8_9GAMM</name>
<keyword evidence="7 11" id="KW-0560">Oxidoreductase</keyword>
<dbReference type="InterPro" id="IPR050260">
    <property type="entry name" value="FAD-bd_OxRdtase"/>
</dbReference>
<dbReference type="Pfam" id="PF18113">
    <property type="entry name" value="Rbx_binding"/>
    <property type="match status" value="1"/>
</dbReference>
<evidence type="ECO:0000313" key="11">
    <source>
        <dbReference type="EMBL" id="XBS69299.1"/>
    </source>
</evidence>
<dbReference type="Gene3D" id="3.30.390.120">
    <property type="match status" value="1"/>
</dbReference>
<keyword evidence="8" id="KW-0520">NAD</keyword>
<dbReference type="EC" id="1.18.1.-" evidence="11"/>
<proteinExistence type="inferred from homology"/>
<dbReference type="GO" id="GO:0016491">
    <property type="term" value="F:oxidoreductase activity"/>
    <property type="evidence" value="ECO:0007669"/>
    <property type="project" value="UniProtKB-KW"/>
</dbReference>
<dbReference type="SUPFAM" id="SSF51905">
    <property type="entry name" value="FAD/NAD(P)-binding domain"/>
    <property type="match status" value="1"/>
</dbReference>
<protein>
    <submittedName>
        <fullName evidence="11">NADH:flavorubredoxin reductase NorW</fullName>
        <ecNumber evidence="11">1.18.1.-</ecNumber>
    </submittedName>
</protein>
<feature type="domain" description="FAD/NAD(P)-binding" evidence="9">
    <location>
        <begin position="4"/>
        <end position="278"/>
    </location>
</feature>
<dbReference type="Pfam" id="PF07992">
    <property type="entry name" value="Pyr_redox_2"/>
    <property type="match status" value="1"/>
</dbReference>
<sequence>MHQDVIIIGSGFAARQAVKNLRKLDPALTIRLIADDSCDEYSKPELSHAVSRQLSADELTRSTAAQFAEQYRLILHRHCRVSRIDAAARLVYCGESRYSYRRLILATGAEAAIPAIEGGDLLLTLNSQQAYRLSESSLRQSRRVLLLGAGLIGTELAMDLARGGKQVTLMDKAASILASLMPVEASARLQRRLVELGVELVLGADLLGLSRTAAGIAAALSRGRVLEADAAIAAIGLKPNTALASSAGLATARGIEVNEGLRTSDPHIYALGDCAQINGKVLPFLQPIQMSAAVLAENVLGGDAKLALTPMLVNVKTPDSPLQLAGETHRADLRWQMDFDSQGLMAKGWDEQQRLRAFIAGESRMKEAFSLLRQLSNP</sequence>
<dbReference type="EMBL" id="CP157947">
    <property type="protein sequence ID" value="XBS69299.1"/>
    <property type="molecule type" value="Genomic_DNA"/>
</dbReference>
<dbReference type="PRINTS" id="PR00411">
    <property type="entry name" value="PNDRDTASEI"/>
</dbReference>
<comment type="cofactor">
    <cofactor evidence="1">
        <name>FAD</name>
        <dbReference type="ChEBI" id="CHEBI:57692"/>
    </cofactor>
</comment>
<comment type="subcellular location">
    <subcellularLocation>
        <location evidence="2">Cytoplasm</location>
    </subcellularLocation>
</comment>
<dbReference type="InterPro" id="IPR036188">
    <property type="entry name" value="FAD/NAD-bd_sf"/>
</dbReference>
<dbReference type="Gene3D" id="3.50.50.60">
    <property type="entry name" value="FAD/NAD(P)-binding domain"/>
    <property type="match status" value="2"/>
</dbReference>
<comment type="similarity">
    <text evidence="3">Belongs to the FAD-dependent oxidoreductase family.</text>
</comment>
<evidence type="ECO:0000259" key="9">
    <source>
        <dbReference type="Pfam" id="PF07992"/>
    </source>
</evidence>
<evidence type="ECO:0000256" key="8">
    <source>
        <dbReference type="ARBA" id="ARBA00023027"/>
    </source>
</evidence>
<accession>A0AAU7Q8E8</accession>
<evidence type="ECO:0000256" key="2">
    <source>
        <dbReference type="ARBA" id="ARBA00004496"/>
    </source>
</evidence>
<keyword evidence="4" id="KW-0963">Cytoplasm</keyword>
<feature type="domain" description="Rubredoxin binding" evidence="10">
    <location>
        <begin position="306"/>
        <end position="375"/>
    </location>
</feature>
<evidence type="ECO:0000256" key="1">
    <source>
        <dbReference type="ARBA" id="ARBA00001974"/>
    </source>
</evidence>
<organism evidence="11">
    <name type="scientific">Acerihabitans sp. KWT182</name>
    <dbReference type="NCBI Taxonomy" id="3157919"/>
    <lineage>
        <taxon>Bacteria</taxon>
        <taxon>Pseudomonadati</taxon>
        <taxon>Pseudomonadota</taxon>
        <taxon>Gammaproteobacteria</taxon>
        <taxon>Enterobacterales</taxon>
        <taxon>Pectobacteriaceae</taxon>
        <taxon>Acerihabitans</taxon>
    </lineage>
</organism>
<evidence type="ECO:0000256" key="4">
    <source>
        <dbReference type="ARBA" id="ARBA00022490"/>
    </source>
</evidence>
<gene>
    <name evidence="11" type="primary">norW</name>
    <name evidence="11" type="ORF">ABK905_23115</name>
</gene>
<dbReference type="AlphaFoldDB" id="A0AAU7Q8E8"/>
<dbReference type="PANTHER" id="PTHR43429">
    <property type="entry name" value="PYRIDINE NUCLEOTIDE-DISULFIDE OXIDOREDUCTASE DOMAIN-CONTAINING"/>
    <property type="match status" value="1"/>
</dbReference>
<evidence type="ECO:0000256" key="6">
    <source>
        <dbReference type="ARBA" id="ARBA00022827"/>
    </source>
</evidence>
<dbReference type="PANTHER" id="PTHR43429:SF3">
    <property type="entry name" value="NITRITE REDUCTASE [NAD(P)H]"/>
    <property type="match status" value="1"/>
</dbReference>
<dbReference type="NCBIfam" id="NF003437">
    <property type="entry name" value="PRK04965.1"/>
    <property type="match status" value="1"/>
</dbReference>
<evidence type="ECO:0000256" key="5">
    <source>
        <dbReference type="ARBA" id="ARBA00022630"/>
    </source>
</evidence>
<dbReference type="InterPro" id="IPR041364">
    <property type="entry name" value="Rbx-bd"/>
</dbReference>
<dbReference type="PRINTS" id="PR00368">
    <property type="entry name" value="FADPNR"/>
</dbReference>
<evidence type="ECO:0000259" key="10">
    <source>
        <dbReference type="Pfam" id="PF18113"/>
    </source>
</evidence>